<name>A0A103E539_9BURK</name>
<dbReference type="EMBL" id="LOWA01000018">
    <property type="protein sequence ID" value="KVE28520.1"/>
    <property type="molecule type" value="Genomic_DNA"/>
</dbReference>
<organism evidence="1 2">
    <name type="scientific">Burkholderia singularis</name>
    <dbReference type="NCBI Taxonomy" id="1503053"/>
    <lineage>
        <taxon>Bacteria</taxon>
        <taxon>Pseudomonadati</taxon>
        <taxon>Pseudomonadota</taxon>
        <taxon>Betaproteobacteria</taxon>
        <taxon>Burkholderiales</taxon>
        <taxon>Burkholderiaceae</taxon>
        <taxon>Burkholderia</taxon>
        <taxon>pseudomallei group</taxon>
    </lineage>
</organism>
<proteinExistence type="predicted"/>
<gene>
    <name evidence="1" type="ORF">WS67_07165</name>
</gene>
<accession>A0A103E539</accession>
<sequence>MPSAHHENLHDGNCRAQGWRNSSAMLRGSGIGGEVPRLRWLIDIPPSAPPTGATVAHRTGWAACVH</sequence>
<dbReference type="AlphaFoldDB" id="A0A103E539"/>
<reference evidence="1 2" key="1">
    <citation type="submission" date="2015-11" db="EMBL/GenBank/DDBJ databases">
        <title>Expanding the genomic diversity of Burkholderia species for the development of highly accurate diagnostics.</title>
        <authorList>
            <person name="Sahl J."/>
            <person name="Keim P."/>
            <person name="Wagner D."/>
        </authorList>
    </citation>
    <scope>NUCLEOTIDE SEQUENCE [LARGE SCALE GENOMIC DNA]</scope>
    <source>
        <strain evidence="1 2">TSV85</strain>
    </source>
</reference>
<dbReference type="Proteomes" id="UP000062788">
    <property type="component" value="Unassembled WGS sequence"/>
</dbReference>
<protein>
    <submittedName>
        <fullName evidence="1">Uncharacterized protein</fullName>
    </submittedName>
</protein>
<evidence type="ECO:0000313" key="1">
    <source>
        <dbReference type="EMBL" id="KVE28520.1"/>
    </source>
</evidence>
<comment type="caution">
    <text evidence="1">The sequence shown here is derived from an EMBL/GenBank/DDBJ whole genome shotgun (WGS) entry which is preliminary data.</text>
</comment>
<evidence type="ECO:0000313" key="2">
    <source>
        <dbReference type="Proteomes" id="UP000062788"/>
    </source>
</evidence>
<keyword evidence="2" id="KW-1185">Reference proteome</keyword>